<dbReference type="AlphaFoldDB" id="A0A316YD63"/>
<name>A0A316YD63_9BASI</name>
<protein>
    <submittedName>
        <fullName evidence="1">Uncharacterized protein</fullName>
    </submittedName>
</protein>
<dbReference type="EMBL" id="KZ819641">
    <property type="protein sequence ID" value="PWN87169.1"/>
    <property type="molecule type" value="Genomic_DNA"/>
</dbReference>
<dbReference type="InParanoid" id="A0A316YD63"/>
<reference evidence="1 2" key="1">
    <citation type="journal article" date="2018" name="Mol. Biol. Evol.">
        <title>Broad Genomic Sampling Reveals a Smut Pathogenic Ancestry of the Fungal Clade Ustilaginomycotina.</title>
        <authorList>
            <person name="Kijpornyongpan T."/>
            <person name="Mondo S.J."/>
            <person name="Barry K."/>
            <person name="Sandor L."/>
            <person name="Lee J."/>
            <person name="Lipzen A."/>
            <person name="Pangilinan J."/>
            <person name="LaButti K."/>
            <person name="Hainaut M."/>
            <person name="Henrissat B."/>
            <person name="Grigoriev I.V."/>
            <person name="Spatafora J.W."/>
            <person name="Aime M.C."/>
        </authorList>
    </citation>
    <scope>NUCLEOTIDE SEQUENCE [LARGE SCALE GENOMIC DNA]</scope>
    <source>
        <strain evidence="1 2">MCA 4198</strain>
    </source>
</reference>
<evidence type="ECO:0000313" key="1">
    <source>
        <dbReference type="EMBL" id="PWN87169.1"/>
    </source>
</evidence>
<keyword evidence="2" id="KW-1185">Reference proteome</keyword>
<evidence type="ECO:0000313" key="2">
    <source>
        <dbReference type="Proteomes" id="UP000245768"/>
    </source>
</evidence>
<proteinExistence type="predicted"/>
<sequence>MKDIFRKLAPTVCLFTILVLLSDSINGRMAVKRSQKVLQMHEALSPENTDPVDVSITYKVMVNNVEEGRCTDVSSQTHDNQVVHGRKQRAVTNTEVHLEFHVYLCDRVEPSKLKRGRQCVFDCSMEKAATTSEKAVEVIKKLCETGHKGIWKPTAV</sequence>
<dbReference type="RefSeq" id="XP_025374367.1">
    <property type="nucleotide sequence ID" value="XM_025520159.1"/>
</dbReference>
<dbReference type="Proteomes" id="UP000245768">
    <property type="component" value="Unassembled WGS sequence"/>
</dbReference>
<accession>A0A316YD63</accession>
<gene>
    <name evidence="1" type="ORF">FA10DRAFT_262916</name>
</gene>
<organism evidence="1 2">
    <name type="scientific">Acaromyces ingoldii</name>
    <dbReference type="NCBI Taxonomy" id="215250"/>
    <lineage>
        <taxon>Eukaryota</taxon>
        <taxon>Fungi</taxon>
        <taxon>Dikarya</taxon>
        <taxon>Basidiomycota</taxon>
        <taxon>Ustilaginomycotina</taxon>
        <taxon>Exobasidiomycetes</taxon>
        <taxon>Exobasidiales</taxon>
        <taxon>Cryptobasidiaceae</taxon>
        <taxon>Acaromyces</taxon>
    </lineage>
</organism>
<dbReference type="GeneID" id="37042075"/>